<dbReference type="Proteomes" id="UP000886523">
    <property type="component" value="Unassembled WGS sequence"/>
</dbReference>
<feature type="transmembrane region" description="Helical" evidence="1">
    <location>
        <begin position="182"/>
        <end position="206"/>
    </location>
</feature>
<comment type="caution">
    <text evidence="2">The sequence shown here is derived from an EMBL/GenBank/DDBJ whole genome shotgun (WGS) entry which is preliminary data.</text>
</comment>
<evidence type="ECO:0000256" key="1">
    <source>
        <dbReference type="SAM" id="Phobius"/>
    </source>
</evidence>
<evidence type="ECO:0000313" key="2">
    <source>
        <dbReference type="EMBL" id="KAF9514486.1"/>
    </source>
</evidence>
<accession>A0A9P6B179</accession>
<feature type="transmembrane region" description="Helical" evidence="1">
    <location>
        <begin position="282"/>
        <end position="302"/>
    </location>
</feature>
<feature type="transmembrane region" description="Helical" evidence="1">
    <location>
        <begin position="344"/>
        <end position="370"/>
    </location>
</feature>
<keyword evidence="3" id="KW-1185">Reference proteome</keyword>
<proteinExistence type="predicted"/>
<reference evidence="2" key="1">
    <citation type="journal article" date="2020" name="Nat. Commun.">
        <title>Large-scale genome sequencing of mycorrhizal fungi provides insights into the early evolution of symbiotic traits.</title>
        <authorList>
            <person name="Miyauchi S."/>
            <person name="Kiss E."/>
            <person name="Kuo A."/>
            <person name="Drula E."/>
            <person name="Kohler A."/>
            <person name="Sanchez-Garcia M."/>
            <person name="Morin E."/>
            <person name="Andreopoulos B."/>
            <person name="Barry K.W."/>
            <person name="Bonito G."/>
            <person name="Buee M."/>
            <person name="Carver A."/>
            <person name="Chen C."/>
            <person name="Cichocki N."/>
            <person name="Clum A."/>
            <person name="Culley D."/>
            <person name="Crous P.W."/>
            <person name="Fauchery L."/>
            <person name="Girlanda M."/>
            <person name="Hayes R.D."/>
            <person name="Keri Z."/>
            <person name="LaButti K."/>
            <person name="Lipzen A."/>
            <person name="Lombard V."/>
            <person name="Magnuson J."/>
            <person name="Maillard F."/>
            <person name="Murat C."/>
            <person name="Nolan M."/>
            <person name="Ohm R.A."/>
            <person name="Pangilinan J."/>
            <person name="Pereira M.F."/>
            <person name="Perotto S."/>
            <person name="Peter M."/>
            <person name="Pfister S."/>
            <person name="Riley R."/>
            <person name="Sitrit Y."/>
            <person name="Stielow J.B."/>
            <person name="Szollosi G."/>
            <person name="Zifcakova L."/>
            <person name="Stursova M."/>
            <person name="Spatafora J.W."/>
            <person name="Tedersoo L."/>
            <person name="Vaario L.M."/>
            <person name="Yamada A."/>
            <person name="Yan M."/>
            <person name="Wang P."/>
            <person name="Xu J."/>
            <person name="Bruns T."/>
            <person name="Baldrian P."/>
            <person name="Vilgalys R."/>
            <person name="Dunand C."/>
            <person name="Henrissat B."/>
            <person name="Grigoriev I.V."/>
            <person name="Hibbett D."/>
            <person name="Nagy L.G."/>
            <person name="Martin F.M."/>
        </authorList>
    </citation>
    <scope>NUCLEOTIDE SEQUENCE</scope>
    <source>
        <strain evidence="2">UP504</strain>
    </source>
</reference>
<keyword evidence="1" id="KW-1133">Transmembrane helix</keyword>
<dbReference type="AlphaFoldDB" id="A0A9P6B179"/>
<keyword evidence="1" id="KW-0812">Transmembrane</keyword>
<keyword evidence="1" id="KW-0472">Membrane</keyword>
<dbReference type="EMBL" id="MU128960">
    <property type="protein sequence ID" value="KAF9514486.1"/>
    <property type="molecule type" value="Genomic_DNA"/>
</dbReference>
<sequence>MEASVKFNILEDIGYPNAEVKDRQTPDIIKTLASSAAMASFATSVKYDATLEKSLMDLINDVGACTEEEIREKYGDMVEAWKQHQELTQAYGSTKVFGDWLLKVMRHYGQGGKDGFLSLLQMAGDDMKRIWKKFKNGKSRGEILQEFSEAVVELAEESMKDPKRWEKISEAWNKFKGGIKAVFANLALMASAAALIAVAAGQWGAVDPAMRVYLGLEAFTHALRGFKLFASTTLGKLIKTKLLDNKRFLKRVGEWFTKEGVPKDVPGGSMLGKLVGKNAKVLLKRLGAVLAVAMVVVCAFDFKNALETGDNLEIAQASIFLVLAIIDVAVVATGMVANIAGASAVAACAGPIGLVFAAIGFMVAIVFFIIQLSNPRPPPDPVQDFIDDELKKGGWKKEQPKSMDMRAAV</sequence>
<feature type="transmembrane region" description="Helical" evidence="1">
    <location>
        <begin position="314"/>
        <end position="337"/>
    </location>
</feature>
<organism evidence="2 3">
    <name type="scientific">Hydnum rufescens UP504</name>
    <dbReference type="NCBI Taxonomy" id="1448309"/>
    <lineage>
        <taxon>Eukaryota</taxon>
        <taxon>Fungi</taxon>
        <taxon>Dikarya</taxon>
        <taxon>Basidiomycota</taxon>
        <taxon>Agaricomycotina</taxon>
        <taxon>Agaricomycetes</taxon>
        <taxon>Cantharellales</taxon>
        <taxon>Hydnaceae</taxon>
        <taxon>Hydnum</taxon>
    </lineage>
</organism>
<protein>
    <submittedName>
        <fullName evidence="2">Uncharacterized protein</fullName>
    </submittedName>
</protein>
<evidence type="ECO:0000313" key="3">
    <source>
        <dbReference type="Proteomes" id="UP000886523"/>
    </source>
</evidence>
<name>A0A9P6B179_9AGAM</name>
<gene>
    <name evidence="2" type="ORF">BS47DRAFT_1343056</name>
</gene>